<dbReference type="InterPro" id="IPR026444">
    <property type="entry name" value="Secre_tail"/>
</dbReference>
<gene>
    <name evidence="4" type="ORF">J2787_002404</name>
</gene>
<dbReference type="Pfam" id="PF18962">
    <property type="entry name" value="Por_Secre_tail"/>
    <property type="match status" value="1"/>
</dbReference>
<evidence type="ECO:0000256" key="1">
    <source>
        <dbReference type="ARBA" id="ARBA00022729"/>
    </source>
</evidence>
<dbReference type="NCBIfam" id="TIGR04183">
    <property type="entry name" value="Por_Secre_tail"/>
    <property type="match status" value="1"/>
</dbReference>
<dbReference type="GO" id="GO:0005975">
    <property type="term" value="P:carbohydrate metabolic process"/>
    <property type="evidence" value="ECO:0007669"/>
    <property type="project" value="UniProtKB-ARBA"/>
</dbReference>
<evidence type="ECO:0000313" key="5">
    <source>
        <dbReference type="Proteomes" id="UP001184861"/>
    </source>
</evidence>
<dbReference type="EMBL" id="JAVDQY010000002">
    <property type="protein sequence ID" value="MDR6527024.1"/>
    <property type="molecule type" value="Genomic_DNA"/>
</dbReference>
<dbReference type="SUPFAM" id="SSF49899">
    <property type="entry name" value="Concanavalin A-like lectins/glucanases"/>
    <property type="match status" value="1"/>
</dbReference>
<feature type="signal peptide" evidence="2">
    <location>
        <begin position="1"/>
        <end position="30"/>
    </location>
</feature>
<protein>
    <recommendedName>
        <fullName evidence="3">Secretion system C-terminal sorting domain-containing protein</fullName>
    </recommendedName>
</protein>
<accession>A0AAE3YAW7</accession>
<comment type="caution">
    <text evidence="4">The sequence shown here is derived from an EMBL/GenBank/DDBJ whole genome shotgun (WGS) entry which is preliminary data.</text>
</comment>
<evidence type="ECO:0000313" key="4">
    <source>
        <dbReference type="EMBL" id="MDR6527024.1"/>
    </source>
</evidence>
<name>A0AAE3YAW7_9FLAO</name>
<sequence length="462" mass="50930">MKNYLLTGHCFIKTVLFSLLALLISSLSFAQLDKIYVNSQVNQISGICLLCSVQNPEKALDHYEGDYASLTIPIGVLARIEQTLIFPELASNFRKVTIGIGTANTPVKQLPLGKISIETFNGSASNNDARIVDTTILKADSDPKTGTIEFNPTKRFDRIKITLHSGLLHLGDELRIYYAQHSPIPFTTCGTPPLGPLLYYPFDGDLKDKIRGLDLISTIPASFSNSPTCGQNLTANHLDSLYIENNLPLAPERSLTISFLGRTDSLISIRSISDQGKSALFTPEEDSINSSQLNHYVIAYTNGGDHYFSVEVYRNGKMINDGGVAKMPPPYSLLLTVAKGSVDELIIYDRILNAEERNQLATSYNIPLEIPSFVMEAQKVKSDLEIFTVSPNPTTGQITLGGNILLQDATITLRNAFGREVFLAKVRSKTFELPSTLPGGVYMLTLQTKDKKVYSRKIILTR</sequence>
<organism evidence="4 5">
    <name type="scientific">Chryseobacterium rhizosphaerae</name>
    <dbReference type="NCBI Taxonomy" id="395937"/>
    <lineage>
        <taxon>Bacteria</taxon>
        <taxon>Pseudomonadati</taxon>
        <taxon>Bacteroidota</taxon>
        <taxon>Flavobacteriia</taxon>
        <taxon>Flavobacteriales</taxon>
        <taxon>Weeksellaceae</taxon>
        <taxon>Chryseobacterium group</taxon>
        <taxon>Chryseobacterium</taxon>
    </lineage>
</organism>
<keyword evidence="1 2" id="KW-0732">Signal</keyword>
<evidence type="ECO:0000259" key="3">
    <source>
        <dbReference type="Pfam" id="PF18962"/>
    </source>
</evidence>
<evidence type="ECO:0000256" key="2">
    <source>
        <dbReference type="SAM" id="SignalP"/>
    </source>
</evidence>
<dbReference type="GO" id="GO:0004553">
    <property type="term" value="F:hydrolase activity, hydrolyzing O-glycosyl compounds"/>
    <property type="evidence" value="ECO:0007669"/>
    <property type="project" value="UniProtKB-ARBA"/>
</dbReference>
<reference evidence="4" key="1">
    <citation type="submission" date="2023-07" db="EMBL/GenBank/DDBJ databases">
        <title>Sorghum-associated microbial communities from plants grown in Nebraska, USA.</title>
        <authorList>
            <person name="Schachtman D."/>
        </authorList>
    </citation>
    <scope>NUCLEOTIDE SEQUENCE</scope>
    <source>
        <strain evidence="4">DS2360</strain>
    </source>
</reference>
<dbReference type="RefSeq" id="WP_309946473.1">
    <property type="nucleotide sequence ID" value="NZ_JAVDQY010000002.1"/>
</dbReference>
<proteinExistence type="predicted"/>
<feature type="chain" id="PRO_5042059386" description="Secretion system C-terminal sorting domain-containing protein" evidence="2">
    <location>
        <begin position="31"/>
        <end position="462"/>
    </location>
</feature>
<dbReference type="Proteomes" id="UP001184861">
    <property type="component" value="Unassembled WGS sequence"/>
</dbReference>
<dbReference type="InterPro" id="IPR013320">
    <property type="entry name" value="ConA-like_dom_sf"/>
</dbReference>
<dbReference type="AlphaFoldDB" id="A0AAE3YAW7"/>
<feature type="domain" description="Secretion system C-terminal sorting" evidence="3">
    <location>
        <begin position="390"/>
        <end position="459"/>
    </location>
</feature>